<feature type="non-terminal residue" evidence="1">
    <location>
        <position position="59"/>
    </location>
</feature>
<protein>
    <submittedName>
        <fullName evidence="1">Uncharacterized protein</fullName>
    </submittedName>
</protein>
<evidence type="ECO:0000313" key="1">
    <source>
        <dbReference type="EMBL" id="KFP67130.1"/>
    </source>
</evidence>
<dbReference type="AlphaFoldDB" id="A0A091N022"/>
<reference evidence="1 2" key="1">
    <citation type="submission" date="2014-04" db="EMBL/GenBank/DDBJ databases">
        <title>Genome evolution of avian class.</title>
        <authorList>
            <person name="Zhang G."/>
            <person name="Li C."/>
        </authorList>
    </citation>
    <scope>NUCLEOTIDE SEQUENCE [LARGE SCALE GENOMIC DNA]</scope>
    <source>
        <strain evidence="1">BGI_N322</strain>
    </source>
</reference>
<dbReference type="SUPFAM" id="SSF58069">
    <property type="entry name" value="Virus ectodomain"/>
    <property type="match status" value="1"/>
</dbReference>
<organism evidence="1 2">
    <name type="scientific">Cariama cristata</name>
    <name type="common">Red-legged seriema</name>
    <dbReference type="NCBI Taxonomy" id="54380"/>
    <lineage>
        <taxon>Eukaryota</taxon>
        <taxon>Metazoa</taxon>
        <taxon>Chordata</taxon>
        <taxon>Craniata</taxon>
        <taxon>Vertebrata</taxon>
        <taxon>Euteleostomi</taxon>
        <taxon>Archelosauria</taxon>
        <taxon>Archosauria</taxon>
        <taxon>Dinosauria</taxon>
        <taxon>Saurischia</taxon>
        <taxon>Theropoda</taxon>
        <taxon>Coelurosauria</taxon>
        <taxon>Aves</taxon>
        <taxon>Neognathae</taxon>
        <taxon>Neoaves</taxon>
        <taxon>Telluraves</taxon>
        <taxon>Australaves</taxon>
        <taxon>Cariamiformes</taxon>
        <taxon>Cariamidae</taxon>
        <taxon>Cariama</taxon>
    </lineage>
</organism>
<proteinExistence type="predicted"/>
<keyword evidence="2" id="KW-1185">Reference proteome</keyword>
<accession>A0A091N022</accession>
<sequence>ATDFLLLALGHRCKEFEGMCCMNPSDHSQSIHHSIQELQEGIKQLRIDDGFTWFDGLLN</sequence>
<name>A0A091N022_CARIC</name>
<feature type="non-terminal residue" evidence="1">
    <location>
        <position position="1"/>
    </location>
</feature>
<dbReference type="Proteomes" id="UP000054116">
    <property type="component" value="Unassembled WGS sequence"/>
</dbReference>
<gene>
    <name evidence="1" type="ORF">N322_04642</name>
</gene>
<dbReference type="EMBL" id="KK522982">
    <property type="protein sequence ID" value="KFP67130.1"/>
    <property type="molecule type" value="Genomic_DNA"/>
</dbReference>
<evidence type="ECO:0000313" key="2">
    <source>
        <dbReference type="Proteomes" id="UP000054116"/>
    </source>
</evidence>
<dbReference type="Gene3D" id="1.10.287.210">
    <property type="match status" value="1"/>
</dbReference>